<evidence type="ECO:0000313" key="6">
    <source>
        <dbReference type="EMBL" id="GIM68741.1"/>
    </source>
</evidence>
<dbReference type="Pfam" id="PF00440">
    <property type="entry name" value="TetR_N"/>
    <property type="match status" value="1"/>
</dbReference>
<keyword evidence="7" id="KW-1185">Reference proteome</keyword>
<dbReference type="SUPFAM" id="SSF48498">
    <property type="entry name" value="Tetracyclin repressor-like, C-terminal domain"/>
    <property type="match status" value="1"/>
</dbReference>
<dbReference type="PANTHER" id="PTHR30055:SF234">
    <property type="entry name" value="HTH-TYPE TRANSCRIPTIONAL REGULATOR BETI"/>
    <property type="match status" value="1"/>
</dbReference>
<dbReference type="Pfam" id="PF17940">
    <property type="entry name" value="TetR_C_31"/>
    <property type="match status" value="1"/>
</dbReference>
<protein>
    <recommendedName>
        <fullName evidence="5">HTH tetR-type domain-containing protein</fullName>
    </recommendedName>
</protein>
<dbReference type="PANTHER" id="PTHR30055">
    <property type="entry name" value="HTH-TYPE TRANSCRIPTIONAL REGULATOR RUTR"/>
    <property type="match status" value="1"/>
</dbReference>
<dbReference type="GO" id="GO:0000976">
    <property type="term" value="F:transcription cis-regulatory region binding"/>
    <property type="evidence" value="ECO:0007669"/>
    <property type="project" value="TreeGrafter"/>
</dbReference>
<dbReference type="RefSeq" id="WP_212996185.1">
    <property type="nucleotide sequence ID" value="NZ_BAAATW010000001.1"/>
</dbReference>
<comment type="caution">
    <text evidence="6">The sequence shown here is derived from an EMBL/GenBank/DDBJ whole genome shotgun (WGS) entry which is preliminary data.</text>
</comment>
<keyword evidence="2 4" id="KW-0238">DNA-binding</keyword>
<sequence>MTERLTRAEQQARTREKLLDSAETLFGDKGIHQTTLDEIAAAAGLTKGAIYANFGGKRDLIAGIMARKLAEDVPMRPPASTQEWIRRLGDDWETNAPTPEVRRFAMAFLELLLHGLRDQDSQDTLRQWLQTVRDFHVRDLSAFDLPLPPEQTAALLVALDIGVAVQHLVDPDRVPVQTYTRGVEAVLKEVRPRE</sequence>
<evidence type="ECO:0000313" key="7">
    <source>
        <dbReference type="Proteomes" id="UP000680865"/>
    </source>
</evidence>
<dbReference type="InterPro" id="IPR009057">
    <property type="entry name" value="Homeodomain-like_sf"/>
</dbReference>
<dbReference type="SUPFAM" id="SSF46689">
    <property type="entry name" value="Homeodomain-like"/>
    <property type="match status" value="1"/>
</dbReference>
<evidence type="ECO:0000259" key="5">
    <source>
        <dbReference type="PROSITE" id="PS50977"/>
    </source>
</evidence>
<dbReference type="InterPro" id="IPR041583">
    <property type="entry name" value="TetR_C_31"/>
</dbReference>
<keyword evidence="1" id="KW-0805">Transcription regulation</keyword>
<dbReference type="PRINTS" id="PR00455">
    <property type="entry name" value="HTHTETR"/>
</dbReference>
<dbReference type="EMBL" id="BOQP01000006">
    <property type="protein sequence ID" value="GIM68741.1"/>
    <property type="molecule type" value="Genomic_DNA"/>
</dbReference>
<name>A0A919SBU9_9ACTN</name>
<dbReference type="InterPro" id="IPR036271">
    <property type="entry name" value="Tet_transcr_reg_TetR-rel_C_sf"/>
</dbReference>
<dbReference type="InterPro" id="IPR001647">
    <property type="entry name" value="HTH_TetR"/>
</dbReference>
<feature type="domain" description="HTH tetR-type" evidence="5">
    <location>
        <begin position="12"/>
        <end position="72"/>
    </location>
</feature>
<dbReference type="PROSITE" id="PS50977">
    <property type="entry name" value="HTH_TETR_2"/>
    <property type="match status" value="1"/>
</dbReference>
<accession>A0A919SBU9</accession>
<proteinExistence type="predicted"/>
<dbReference type="InterPro" id="IPR050109">
    <property type="entry name" value="HTH-type_TetR-like_transc_reg"/>
</dbReference>
<reference evidence="6" key="1">
    <citation type="submission" date="2021-03" db="EMBL/GenBank/DDBJ databases">
        <title>Whole genome shotgun sequence of Actinoplanes consettensis NBRC 14913.</title>
        <authorList>
            <person name="Komaki H."/>
            <person name="Tamura T."/>
        </authorList>
    </citation>
    <scope>NUCLEOTIDE SEQUENCE</scope>
    <source>
        <strain evidence="6">NBRC 14913</strain>
    </source>
</reference>
<evidence type="ECO:0000256" key="1">
    <source>
        <dbReference type="ARBA" id="ARBA00023015"/>
    </source>
</evidence>
<dbReference type="AlphaFoldDB" id="A0A919SBU9"/>
<keyword evidence="3" id="KW-0804">Transcription</keyword>
<dbReference type="Proteomes" id="UP000680865">
    <property type="component" value="Unassembled WGS sequence"/>
</dbReference>
<dbReference type="GO" id="GO:0003700">
    <property type="term" value="F:DNA-binding transcription factor activity"/>
    <property type="evidence" value="ECO:0007669"/>
    <property type="project" value="TreeGrafter"/>
</dbReference>
<evidence type="ECO:0000256" key="2">
    <source>
        <dbReference type="ARBA" id="ARBA00023125"/>
    </source>
</evidence>
<dbReference type="Gene3D" id="1.10.357.10">
    <property type="entry name" value="Tetracycline Repressor, domain 2"/>
    <property type="match status" value="1"/>
</dbReference>
<evidence type="ECO:0000256" key="4">
    <source>
        <dbReference type="PROSITE-ProRule" id="PRU00335"/>
    </source>
</evidence>
<evidence type="ECO:0000256" key="3">
    <source>
        <dbReference type="ARBA" id="ARBA00023163"/>
    </source>
</evidence>
<gene>
    <name evidence="6" type="ORF">Aco04nite_12080</name>
</gene>
<feature type="DNA-binding region" description="H-T-H motif" evidence="4">
    <location>
        <begin position="35"/>
        <end position="54"/>
    </location>
</feature>
<organism evidence="6 7">
    <name type="scientific">Winogradskya consettensis</name>
    <dbReference type="NCBI Taxonomy" id="113560"/>
    <lineage>
        <taxon>Bacteria</taxon>
        <taxon>Bacillati</taxon>
        <taxon>Actinomycetota</taxon>
        <taxon>Actinomycetes</taxon>
        <taxon>Micromonosporales</taxon>
        <taxon>Micromonosporaceae</taxon>
        <taxon>Winogradskya</taxon>
    </lineage>
</organism>